<evidence type="ECO:0000259" key="2">
    <source>
        <dbReference type="PROSITE" id="PS00036"/>
    </source>
</evidence>
<dbReference type="InterPro" id="IPR004827">
    <property type="entry name" value="bZIP"/>
</dbReference>
<organism evidence="3 4">
    <name type="scientific">Lecanosticta acicola</name>
    <dbReference type="NCBI Taxonomy" id="111012"/>
    <lineage>
        <taxon>Eukaryota</taxon>
        <taxon>Fungi</taxon>
        <taxon>Dikarya</taxon>
        <taxon>Ascomycota</taxon>
        <taxon>Pezizomycotina</taxon>
        <taxon>Dothideomycetes</taxon>
        <taxon>Dothideomycetidae</taxon>
        <taxon>Mycosphaerellales</taxon>
        <taxon>Mycosphaerellaceae</taxon>
        <taxon>Lecanosticta</taxon>
    </lineage>
</organism>
<feature type="compositionally biased region" description="Pro residues" evidence="1">
    <location>
        <begin position="412"/>
        <end position="429"/>
    </location>
</feature>
<keyword evidence="4" id="KW-1185">Reference proteome</keyword>
<protein>
    <recommendedName>
        <fullName evidence="2">BZIP domain-containing protein</fullName>
    </recommendedName>
</protein>
<feature type="region of interest" description="Disordered" evidence="1">
    <location>
        <begin position="386"/>
        <end position="507"/>
    </location>
</feature>
<gene>
    <name evidence="3" type="ORF">LECACI_7A008603</name>
</gene>
<dbReference type="Pfam" id="PF07716">
    <property type="entry name" value="bZIP_2"/>
    <property type="match status" value="1"/>
</dbReference>
<dbReference type="Gene3D" id="1.20.5.170">
    <property type="match status" value="1"/>
</dbReference>
<accession>A0AAI9EES9</accession>
<feature type="domain" description="BZIP" evidence="2">
    <location>
        <begin position="297"/>
        <end position="311"/>
    </location>
</feature>
<evidence type="ECO:0000313" key="3">
    <source>
        <dbReference type="EMBL" id="CAK4033445.1"/>
    </source>
</evidence>
<name>A0AAI9EES9_9PEZI</name>
<feature type="region of interest" description="Disordered" evidence="1">
    <location>
        <begin position="1"/>
        <end position="265"/>
    </location>
</feature>
<dbReference type="PROSITE" id="PS00036">
    <property type="entry name" value="BZIP_BASIC"/>
    <property type="match status" value="1"/>
</dbReference>
<feature type="region of interest" description="Disordered" evidence="1">
    <location>
        <begin position="290"/>
        <end position="322"/>
    </location>
</feature>
<dbReference type="Proteomes" id="UP001296104">
    <property type="component" value="Unassembled WGS sequence"/>
</dbReference>
<dbReference type="GO" id="GO:0003700">
    <property type="term" value="F:DNA-binding transcription factor activity"/>
    <property type="evidence" value="ECO:0007669"/>
    <property type="project" value="InterPro"/>
</dbReference>
<feature type="compositionally biased region" description="Low complexity" evidence="1">
    <location>
        <begin position="9"/>
        <end position="25"/>
    </location>
</feature>
<feature type="compositionally biased region" description="Basic and acidic residues" evidence="1">
    <location>
        <begin position="492"/>
        <end position="507"/>
    </location>
</feature>
<dbReference type="SMART" id="SM00338">
    <property type="entry name" value="BRLZ"/>
    <property type="match status" value="1"/>
</dbReference>
<feature type="compositionally biased region" description="Low complexity" evidence="1">
    <location>
        <begin position="190"/>
        <end position="222"/>
    </location>
</feature>
<sequence>MELPPLPQAPSASGGSFSPASRSAGVMSILNPTEPDDTPQGRRRKASQMDPLHPSMSVLPPLATGNQPPYSTSRTSTPSSMGMAGSTGSLGDRPPRRILTPRSPSLHRAASLKQLHNPPSGTYSAHSAPFAVSPRSRTYAVEPGTSGAPPLPTPPAALRQSYGFPAPAPAPSAQPTGRRASSGAPPRGVRPTSESTSPRSSYSSYSQAGQASPAAYAAGTSSMPTLSAAYSSASDPQISGPASAPGSVGPDRQRAMGFPLSSSGGQNVYQMMTLETTSGTVQLPVDVQAASRVADEKRRRNAGASARFRQRRKEKEKEASTTISRLEQQVKELSEDMDFYKRERDYFAGVLLQVPGGDRHFPRPQSPRHRRASSLGAIAGAGNAGYIPIQEQAARSPEDGRNVRRRTSTLSLPPPPPQVQGQLPGPPAYPSTYGSQNYMQPLAPQPPHPSLHQGGPLPSPLTRSHLSGPPPPPAPPQLMQAPPQTGPWNPYAERKPPESSNRGRDGR</sequence>
<feature type="compositionally biased region" description="Low complexity" evidence="1">
    <location>
        <begin position="68"/>
        <end position="80"/>
    </location>
</feature>
<evidence type="ECO:0000313" key="4">
    <source>
        <dbReference type="Proteomes" id="UP001296104"/>
    </source>
</evidence>
<dbReference type="SUPFAM" id="SSF57959">
    <property type="entry name" value="Leucine zipper domain"/>
    <property type="match status" value="1"/>
</dbReference>
<feature type="compositionally biased region" description="Polar residues" evidence="1">
    <location>
        <begin position="223"/>
        <end position="237"/>
    </location>
</feature>
<reference evidence="3" key="1">
    <citation type="submission" date="2023-11" db="EMBL/GenBank/DDBJ databases">
        <authorList>
            <person name="Alioto T."/>
            <person name="Alioto T."/>
            <person name="Gomez Garrido J."/>
        </authorList>
    </citation>
    <scope>NUCLEOTIDE SEQUENCE</scope>
</reference>
<dbReference type="CDD" id="cd14705">
    <property type="entry name" value="bZIP_Zip1"/>
    <property type="match status" value="1"/>
</dbReference>
<evidence type="ECO:0000256" key="1">
    <source>
        <dbReference type="SAM" id="MobiDB-lite"/>
    </source>
</evidence>
<comment type="caution">
    <text evidence="3">The sequence shown here is derived from an EMBL/GenBank/DDBJ whole genome shotgun (WGS) entry which is preliminary data.</text>
</comment>
<dbReference type="EMBL" id="CAVMBE010000086">
    <property type="protein sequence ID" value="CAK4033445.1"/>
    <property type="molecule type" value="Genomic_DNA"/>
</dbReference>
<dbReference type="InterPro" id="IPR046347">
    <property type="entry name" value="bZIP_sf"/>
</dbReference>
<proteinExistence type="predicted"/>
<dbReference type="AlphaFoldDB" id="A0AAI9EES9"/>